<keyword evidence="1" id="KW-0175">Coiled coil</keyword>
<evidence type="ECO:0000313" key="2">
    <source>
        <dbReference type="EMBL" id="CAD5125464.1"/>
    </source>
</evidence>
<keyword evidence="3" id="KW-1185">Reference proteome</keyword>
<name>A0A7I8WBF0_9ANNE</name>
<comment type="caution">
    <text evidence="2">The sequence shown here is derived from an EMBL/GenBank/DDBJ whole genome shotgun (WGS) entry which is preliminary data.</text>
</comment>
<evidence type="ECO:0000313" key="3">
    <source>
        <dbReference type="Proteomes" id="UP000549394"/>
    </source>
</evidence>
<dbReference type="AlphaFoldDB" id="A0A7I8WBF0"/>
<proteinExistence type="predicted"/>
<protein>
    <submittedName>
        <fullName evidence="2">Uncharacterized protein</fullName>
    </submittedName>
</protein>
<accession>A0A7I8WBF0</accession>
<dbReference type="EMBL" id="CAJFCJ010000026">
    <property type="protein sequence ID" value="CAD5125464.1"/>
    <property type="molecule type" value="Genomic_DNA"/>
</dbReference>
<organism evidence="2 3">
    <name type="scientific">Dimorphilus gyrociliatus</name>
    <dbReference type="NCBI Taxonomy" id="2664684"/>
    <lineage>
        <taxon>Eukaryota</taxon>
        <taxon>Metazoa</taxon>
        <taxon>Spiralia</taxon>
        <taxon>Lophotrochozoa</taxon>
        <taxon>Annelida</taxon>
        <taxon>Polychaeta</taxon>
        <taxon>Polychaeta incertae sedis</taxon>
        <taxon>Dinophilidae</taxon>
        <taxon>Dimorphilus</taxon>
    </lineage>
</organism>
<gene>
    <name evidence="2" type="ORF">DGYR_LOCUS12836</name>
</gene>
<evidence type="ECO:0000256" key="1">
    <source>
        <dbReference type="SAM" id="Coils"/>
    </source>
</evidence>
<sequence length="296" mass="34404">MASNSDNNNQVSRPIKREIRDLEALNPENMREFSISRILGTLELMNRSLERMAKRVKALEEERKIAIAASPLPMMFTSGISITTPGSGSLSSPHENFTQPDFLVSSTPEQQRGVQLAVDRLDRWSGDLQEISWSQYKESFQRVCSTLSEQTRLIVLNHVLDSPAKSIFSYLLQYDQLTWQQLNTAFTREFDGERRREAQQMIIFSEIWDSNYERLHQFAKRISNLVDQAFPPQQRDFIKIQQVIRAAQSYPIFQGRNEWIRNLSWSAFLDVITEGEEIYRSRQRSMPINSIKSECS</sequence>
<dbReference type="Proteomes" id="UP000549394">
    <property type="component" value="Unassembled WGS sequence"/>
</dbReference>
<feature type="coiled-coil region" evidence="1">
    <location>
        <begin position="42"/>
        <end position="69"/>
    </location>
</feature>
<reference evidence="2 3" key="1">
    <citation type="submission" date="2020-08" db="EMBL/GenBank/DDBJ databases">
        <authorList>
            <person name="Hejnol A."/>
        </authorList>
    </citation>
    <scope>NUCLEOTIDE SEQUENCE [LARGE SCALE GENOMIC DNA]</scope>
</reference>